<organism evidence="3 4">
    <name type="scientific">Flavobacterium aquidurense</name>
    <dbReference type="NCBI Taxonomy" id="362413"/>
    <lineage>
        <taxon>Bacteria</taxon>
        <taxon>Pseudomonadati</taxon>
        <taxon>Bacteroidota</taxon>
        <taxon>Flavobacteriia</taxon>
        <taxon>Flavobacteriales</taxon>
        <taxon>Flavobacteriaceae</taxon>
        <taxon>Flavobacterium</taxon>
    </lineage>
</organism>
<dbReference type="PANTHER" id="PTHR14776">
    <property type="entry name" value="CADHERIN-LIKE AND PC-ESTERASE DOMAIN-CONTAINING PROTEIN 1"/>
    <property type="match status" value="1"/>
</dbReference>
<dbReference type="PANTHER" id="PTHR14776:SF1">
    <property type="entry name" value="CADHERIN-LIKE AND PC-ESTERASE DOMAIN-CONTAINING PROTEIN 1"/>
    <property type="match status" value="1"/>
</dbReference>
<dbReference type="Proteomes" id="UP000050443">
    <property type="component" value="Unassembled WGS sequence"/>
</dbReference>
<dbReference type="Pfam" id="PF12733">
    <property type="entry name" value="Cadherin-like"/>
    <property type="match status" value="5"/>
</dbReference>
<dbReference type="Gene3D" id="3.30.160.710">
    <property type="match status" value="1"/>
</dbReference>
<dbReference type="PATRIC" id="fig|362413.3.peg.357"/>
<evidence type="ECO:0000259" key="2">
    <source>
        <dbReference type="Pfam" id="PF18676"/>
    </source>
</evidence>
<feature type="domain" description="Cadherin-like beta-sandwich-like" evidence="1">
    <location>
        <begin position="1103"/>
        <end position="1192"/>
    </location>
</feature>
<evidence type="ECO:0000313" key="3">
    <source>
        <dbReference type="EMBL" id="KQB40482.1"/>
    </source>
</evidence>
<dbReference type="Pfam" id="PF18676">
    <property type="entry name" value="MBG_2"/>
    <property type="match status" value="1"/>
</dbReference>
<dbReference type="InterPro" id="IPR041286">
    <property type="entry name" value="MBG_2"/>
</dbReference>
<feature type="domain" description="Cadherin-like beta-sandwich-like" evidence="1">
    <location>
        <begin position="708"/>
        <end position="798"/>
    </location>
</feature>
<name>A0A0Q0S9N7_9FLAO</name>
<feature type="domain" description="Cadherin-like beta-sandwich-like" evidence="1">
    <location>
        <begin position="806"/>
        <end position="896"/>
    </location>
</feature>
<accession>A0A0Q0S9N7</accession>
<feature type="domain" description="MBG" evidence="2">
    <location>
        <begin position="623"/>
        <end position="697"/>
    </location>
</feature>
<dbReference type="InterPro" id="IPR025883">
    <property type="entry name" value="Cadherin-like_domain"/>
</dbReference>
<protein>
    <submittedName>
        <fullName evidence="3">Cytochrome C family protein</fullName>
    </submittedName>
</protein>
<evidence type="ECO:0000313" key="4">
    <source>
        <dbReference type="Proteomes" id="UP000050443"/>
    </source>
</evidence>
<dbReference type="InterPro" id="IPR026341">
    <property type="entry name" value="T9SS_type_B"/>
</dbReference>
<dbReference type="OrthoDB" id="1198496at2"/>
<reference evidence="3 4" key="1">
    <citation type="submission" date="2014-09" db="EMBL/GenBank/DDBJ databases">
        <title>Genome sequence of Flavobacterium aquidurense RC62.</title>
        <authorList>
            <person name="Kim J.F."/>
            <person name="Kwak M.-J."/>
        </authorList>
    </citation>
    <scope>NUCLEOTIDE SEQUENCE [LARGE SCALE GENOMIC DNA]</scope>
    <source>
        <strain evidence="3 4">RC62</strain>
    </source>
</reference>
<comment type="caution">
    <text evidence="3">The sequence shown here is derived from an EMBL/GenBank/DDBJ whole genome shotgun (WGS) entry which is preliminary data.</text>
</comment>
<dbReference type="EMBL" id="JRLF01000010">
    <property type="protein sequence ID" value="KQB40482.1"/>
    <property type="molecule type" value="Genomic_DNA"/>
</dbReference>
<evidence type="ECO:0000259" key="1">
    <source>
        <dbReference type="Pfam" id="PF12733"/>
    </source>
</evidence>
<proteinExistence type="predicted"/>
<feature type="domain" description="Cadherin-like beta-sandwich-like" evidence="1">
    <location>
        <begin position="908"/>
        <end position="994"/>
    </location>
</feature>
<dbReference type="STRING" id="362413.RC62_372"/>
<dbReference type="NCBIfam" id="TIGR04131">
    <property type="entry name" value="Bac_Flav_CTERM"/>
    <property type="match status" value="1"/>
</dbReference>
<feature type="domain" description="Cadherin-like beta-sandwich-like" evidence="1">
    <location>
        <begin position="1006"/>
        <end position="1092"/>
    </location>
</feature>
<sequence>MERKIRKKLRKNENKMNRIKMKMNKNLLIVLTFLLFNIIGYGQNTWLGGTQAWDLATNWSYGARPLPEDDVLIPNVPIQPIITSSVRCNSIKLSNSVSGGVISLTINGVGLLTVNSIEMMAIGRSSLYIGTGKIIVRDNIVMHGTSLQNDITFTGAGSLTIGGKISGGKLVAGSGSVNYNGETLTQEVGDYTYNDLTLSGSGTKIIESNTTVTDILSMEGTATTSAPPKYGPGATLQYSSTQSHAAGPEWLSLFDAAGGIIIVGPGPVTITAVNKVLGDDIPLTISDGASLVISGQSNFSLGGDFMNDGSLVSDGLVYISGDALAQSIDGFTSKAIVFSKNAGTATFTHNMISEKLEINGSGTLNLGNGTRSLTHTFTDWIRTQGTLNGGTSLFKISGNVIGTGGTFIPGTGTVDFNGQAQNLGAGSITYNNLSLSGAGTKTFGAKTTINETFSILDGVVADLTANLMHTAKSIKLGAAAGSGGSWGSSVSNAVNKNNIFFASNNGIVNVGPTIVIGTENLAAFSTTYGTPSATKSFTISGTDMLAGIVVTAPAGFEVSTNETTFTNTINIGNTGTIASTNVFVRLKETAPAGEYSGNILLTSTSTANVNISIATSTVNKALLTITADNISKMYGDVNPSLTFKYSGFKNDDTESDLETLPIVSTTVVTMSPVGYYDIDFSKAKSDNYEFDYVLGLFEVKAYSNAGLIDLAISEGILSPAFSEAELNYVTTVPNDITSVKLTPVTENLYGKVEINGVEVASETASGEIPLQIGENTITTIVTAQDGTINTYTVIVTREPSSNAGLTDLALSEGTLSPAFTEGNTDYTATVPNDVTSMTITPVAADTTATIIVNGVEVPSGTATGEIPLQIGENTITTVVTAQDGTISTYTVIVTREPSSNSGLIDLALNEGTLSPAFTEGNKDYTAIVPNNVASMTITPVDADPTATITVNGVEVISETASGEIPLQVGENTITTIVTAQDGTISTYTVIVTREPSSNSGLIDLALSEGTLSPAFTEGNTDYTAIVPNDVTSITITPVAADATATITVNGVEVPSGTAAGEIPLQVGENTITTVVTAQDGTISIYTVIVTREEAPAPDNAGLSDIVINDGSLSPAFNTDTNDYRVEVPYETNSIVITPVTIDPTATVEMIINGITISDNTAPIDLNVGENVITVIVTAEDGTQETYTIVVNRADAVPQAIIPTNIITPNGDGKNDFWIISGIDSYPNNSVKVFDRAARIVYSKNSYNNDWDGSYNGAPLTQDTYYYLIDLGNGQSKIKGFITIIRD</sequence>
<gene>
    <name evidence="3" type="ORF">RC62_372</name>
</gene>
<dbReference type="Pfam" id="PF13585">
    <property type="entry name" value="CHU_C"/>
    <property type="match status" value="1"/>
</dbReference>